<dbReference type="NCBIfam" id="TIGR00121">
    <property type="entry name" value="birA_ligase"/>
    <property type="match status" value="1"/>
</dbReference>
<dbReference type="InterPro" id="IPR003142">
    <property type="entry name" value="BPL_C"/>
</dbReference>
<keyword evidence="2" id="KW-0092">Biotin</keyword>
<evidence type="ECO:0000313" key="6">
    <source>
        <dbReference type="EMBL" id="MFC5454777.1"/>
    </source>
</evidence>
<evidence type="ECO:0000256" key="4">
    <source>
        <dbReference type="ARBA" id="ARBA00047846"/>
    </source>
</evidence>
<dbReference type="CDD" id="cd16442">
    <property type="entry name" value="BPL"/>
    <property type="match status" value="1"/>
</dbReference>
<comment type="caution">
    <text evidence="6">The sequence shown here is derived from an EMBL/GenBank/DDBJ whole genome shotgun (WGS) entry which is preliminary data.</text>
</comment>
<keyword evidence="1 6" id="KW-0436">Ligase</keyword>
<evidence type="ECO:0000256" key="2">
    <source>
        <dbReference type="ARBA" id="ARBA00023267"/>
    </source>
</evidence>
<dbReference type="SUPFAM" id="SSF55681">
    <property type="entry name" value="Class II aaRS and biotin synthetases"/>
    <property type="match status" value="1"/>
</dbReference>
<dbReference type="Pfam" id="PF03099">
    <property type="entry name" value="BPL_LplA_LipB"/>
    <property type="match status" value="1"/>
</dbReference>
<gene>
    <name evidence="6" type="ORF">ACFQDI_07940</name>
</gene>
<protein>
    <recommendedName>
        <fullName evidence="3">biotin--[biotin carboxyl-carrier protein] ligase</fullName>
        <ecNumber evidence="3">6.3.4.15</ecNumber>
    </recommendedName>
</protein>
<dbReference type="PROSITE" id="PS51733">
    <property type="entry name" value="BPL_LPL_CATALYTIC"/>
    <property type="match status" value="1"/>
</dbReference>
<dbReference type="EC" id="6.3.4.15" evidence="3"/>
<evidence type="ECO:0000259" key="5">
    <source>
        <dbReference type="PROSITE" id="PS51733"/>
    </source>
</evidence>
<dbReference type="InterPro" id="IPR004143">
    <property type="entry name" value="BPL_LPL_catalytic"/>
</dbReference>
<organism evidence="6 7">
    <name type="scientific">Prosthecobacter fluviatilis</name>
    <dbReference type="NCBI Taxonomy" id="445931"/>
    <lineage>
        <taxon>Bacteria</taxon>
        <taxon>Pseudomonadati</taxon>
        <taxon>Verrucomicrobiota</taxon>
        <taxon>Verrucomicrobiia</taxon>
        <taxon>Verrucomicrobiales</taxon>
        <taxon>Verrucomicrobiaceae</taxon>
        <taxon>Prosthecobacter</taxon>
    </lineage>
</organism>
<proteinExistence type="predicted"/>
<dbReference type="PANTHER" id="PTHR12835">
    <property type="entry name" value="BIOTIN PROTEIN LIGASE"/>
    <property type="match status" value="1"/>
</dbReference>
<keyword evidence="7" id="KW-1185">Reference proteome</keyword>
<dbReference type="Gene3D" id="2.30.30.100">
    <property type="match status" value="1"/>
</dbReference>
<dbReference type="Proteomes" id="UP001596052">
    <property type="component" value="Unassembled WGS sequence"/>
</dbReference>
<evidence type="ECO:0000313" key="7">
    <source>
        <dbReference type="Proteomes" id="UP001596052"/>
    </source>
</evidence>
<dbReference type="EMBL" id="JBHSMQ010000002">
    <property type="protein sequence ID" value="MFC5454777.1"/>
    <property type="molecule type" value="Genomic_DNA"/>
</dbReference>
<accession>A0ABW0KQ94</accession>
<dbReference type="RefSeq" id="WP_377165205.1">
    <property type="nucleotide sequence ID" value="NZ_JBHSMQ010000002.1"/>
</dbReference>
<evidence type="ECO:0000256" key="3">
    <source>
        <dbReference type="ARBA" id="ARBA00024227"/>
    </source>
</evidence>
<evidence type="ECO:0000256" key="1">
    <source>
        <dbReference type="ARBA" id="ARBA00022598"/>
    </source>
</evidence>
<feature type="domain" description="BPL/LPL catalytic" evidence="5">
    <location>
        <begin position="3"/>
        <end position="192"/>
    </location>
</feature>
<name>A0ABW0KQ94_9BACT</name>
<sequence>MIPLDGSMLQDETVPWDITVLQEVGSTSDWLKQNAETLPAGTVVFAESQTAGRGRRENRWIAPRGKDLMFSLLMKPAAGMEKWPRITTLAALAICKAIEAELPLQPLIKWPNDIYLKDRKISGLLAETVSTREGMKIVLGIGLNVNTLDFPSEICATSLLQQLQPAALREIDRNSLASRLLACLHAEFQEIEDGFSAAVSEVRKRSWLIGRQIRARAPHGEVFGRVLDLNEEGHLILEFPDGSSHTLTSADEVRRI</sequence>
<dbReference type="PANTHER" id="PTHR12835:SF5">
    <property type="entry name" value="BIOTIN--PROTEIN LIGASE"/>
    <property type="match status" value="1"/>
</dbReference>
<dbReference type="Gene3D" id="3.30.930.10">
    <property type="entry name" value="Bira Bifunctional Protein, Domain 2"/>
    <property type="match status" value="1"/>
</dbReference>
<dbReference type="Pfam" id="PF02237">
    <property type="entry name" value="BPL_C"/>
    <property type="match status" value="1"/>
</dbReference>
<dbReference type="InterPro" id="IPR004408">
    <property type="entry name" value="Biotin_CoA_COase_ligase"/>
</dbReference>
<dbReference type="GO" id="GO:0004077">
    <property type="term" value="F:biotin--[biotin carboxyl-carrier protein] ligase activity"/>
    <property type="evidence" value="ECO:0007669"/>
    <property type="project" value="UniProtKB-EC"/>
</dbReference>
<reference evidence="7" key="1">
    <citation type="journal article" date="2019" name="Int. J. Syst. Evol. Microbiol.">
        <title>The Global Catalogue of Microorganisms (GCM) 10K type strain sequencing project: providing services to taxonomists for standard genome sequencing and annotation.</title>
        <authorList>
            <consortium name="The Broad Institute Genomics Platform"/>
            <consortium name="The Broad Institute Genome Sequencing Center for Infectious Disease"/>
            <person name="Wu L."/>
            <person name="Ma J."/>
        </authorList>
    </citation>
    <scope>NUCLEOTIDE SEQUENCE [LARGE SCALE GENOMIC DNA]</scope>
    <source>
        <strain evidence="7">CGMCC 4.1469</strain>
    </source>
</reference>
<dbReference type="InterPro" id="IPR045864">
    <property type="entry name" value="aa-tRNA-synth_II/BPL/LPL"/>
</dbReference>
<comment type="catalytic activity">
    <reaction evidence="4">
        <text>biotin + L-lysyl-[protein] + ATP = N(6)-biotinyl-L-lysyl-[protein] + AMP + diphosphate + H(+)</text>
        <dbReference type="Rhea" id="RHEA:11756"/>
        <dbReference type="Rhea" id="RHEA-COMP:9752"/>
        <dbReference type="Rhea" id="RHEA-COMP:10505"/>
        <dbReference type="ChEBI" id="CHEBI:15378"/>
        <dbReference type="ChEBI" id="CHEBI:29969"/>
        <dbReference type="ChEBI" id="CHEBI:30616"/>
        <dbReference type="ChEBI" id="CHEBI:33019"/>
        <dbReference type="ChEBI" id="CHEBI:57586"/>
        <dbReference type="ChEBI" id="CHEBI:83144"/>
        <dbReference type="ChEBI" id="CHEBI:456215"/>
        <dbReference type="EC" id="6.3.4.15"/>
    </reaction>
</comment>